<dbReference type="InterPro" id="IPR053125">
    <property type="entry name" value="RNA-bd_mRNA_stabilization_reg"/>
</dbReference>
<protein>
    <recommendedName>
        <fullName evidence="2">C3H1-type domain-containing protein</fullName>
    </recommendedName>
</protein>
<feature type="zinc finger region" description="C3H1-type" evidence="1">
    <location>
        <begin position="48"/>
        <end position="75"/>
    </location>
</feature>
<dbReference type="InterPro" id="IPR000571">
    <property type="entry name" value="Znf_CCCH"/>
</dbReference>
<keyword evidence="1" id="KW-0479">Metal-binding</keyword>
<keyword evidence="4" id="KW-1185">Reference proteome</keyword>
<evidence type="ECO:0000256" key="1">
    <source>
        <dbReference type="PROSITE-ProRule" id="PRU00723"/>
    </source>
</evidence>
<evidence type="ECO:0000313" key="3">
    <source>
        <dbReference type="EMBL" id="ESL11616.1"/>
    </source>
</evidence>
<dbReference type="Proteomes" id="UP000031737">
    <property type="component" value="Unassembled WGS sequence"/>
</dbReference>
<keyword evidence="1" id="KW-0863">Zinc-finger</keyword>
<feature type="domain" description="C3H1-type" evidence="2">
    <location>
        <begin position="48"/>
        <end position="75"/>
    </location>
</feature>
<dbReference type="EMBL" id="AUPL01000629">
    <property type="protein sequence ID" value="ESL11616.1"/>
    <property type="molecule type" value="Genomic_DNA"/>
</dbReference>
<keyword evidence="1" id="KW-0862">Zinc</keyword>
<dbReference type="VEuPathDB" id="TriTrypDB:TRSC58_00629"/>
<comment type="caution">
    <text evidence="3">The sequence shown here is derived from an EMBL/GenBank/DDBJ whole genome shotgun (WGS) entry which is preliminary data.</text>
</comment>
<dbReference type="PANTHER" id="PTHR37035:SF2">
    <property type="entry name" value="C3H1-TYPE DOMAIN-CONTAINING PROTEIN"/>
    <property type="match status" value="1"/>
</dbReference>
<proteinExistence type="predicted"/>
<organism evidence="3 4">
    <name type="scientific">Trypanosoma rangeli SC58</name>
    <dbReference type="NCBI Taxonomy" id="429131"/>
    <lineage>
        <taxon>Eukaryota</taxon>
        <taxon>Discoba</taxon>
        <taxon>Euglenozoa</taxon>
        <taxon>Kinetoplastea</taxon>
        <taxon>Metakinetoplastina</taxon>
        <taxon>Trypanosomatida</taxon>
        <taxon>Trypanosomatidae</taxon>
        <taxon>Trypanosoma</taxon>
        <taxon>Herpetosoma</taxon>
    </lineage>
</organism>
<sequence>MGRKPRPPRHLLSAGDAPWGTFAVIDPFSRMLFVPQSSMCDTLALHRPGVPSLCRLHMEGRCRQGSACHQAHAEVSVVGQLREAALQEPTCCTYHGARSDAEGVAANLEVVVVGGDDAGEILKTTPAHLAMTKGFRLLVQKWAAEGEANDPISVLVSVDSLCRLHSSSPCCRFGQECNYVHLCRELVKQVNGRKAELRDECKGKEEASQTTQASPLGAVATCYSPSRSNTKLVTLVAEADISMGISPLQLLSSSGNFFYRPQATELVSLSCSPKMGASPVMSRSYNSTSLGIVWRHNPYGGGSSASSVLET</sequence>
<dbReference type="AlphaFoldDB" id="A0A061JC21"/>
<reference evidence="3 4" key="1">
    <citation type="submission" date="2013-07" db="EMBL/GenBank/DDBJ databases">
        <authorList>
            <person name="Stoco P.H."/>
            <person name="Wagner G."/>
            <person name="Gerber A."/>
            <person name="Zaha A."/>
            <person name="Thompson C."/>
            <person name="Bartholomeu D.C."/>
            <person name="Luckemeyer D.D."/>
            <person name="Bahia D."/>
            <person name="Loreto E."/>
            <person name="Prestes E.B."/>
            <person name="Lima F.M."/>
            <person name="Rodrigues-Luiz G."/>
            <person name="Vallejo G.A."/>
            <person name="Filho J.F."/>
            <person name="Monteiro K.M."/>
            <person name="Tyler K.M."/>
            <person name="de Almeida L.G."/>
            <person name="Ortiz M.F."/>
            <person name="Siervo M.A."/>
            <person name="de Moraes M.H."/>
            <person name="Cunha O.L."/>
            <person name="Mendonca-Neto R."/>
            <person name="Silva R."/>
            <person name="Teixeira S.M."/>
            <person name="Murta S.M."/>
            <person name="Sincero T.C."/>
            <person name="Mendes T.A."/>
            <person name="Urmenyi T.P."/>
            <person name="Silva V.G."/>
            <person name="da Rocha W.D."/>
            <person name="Andersson B."/>
            <person name="Romanha A.J."/>
            <person name="Steindel M."/>
            <person name="de Vasconcelos A.T."/>
            <person name="Grisard E.C."/>
        </authorList>
    </citation>
    <scope>NUCLEOTIDE SEQUENCE [LARGE SCALE GENOMIC DNA]</scope>
    <source>
        <strain evidence="3 4">SC58</strain>
    </source>
</reference>
<evidence type="ECO:0000259" key="2">
    <source>
        <dbReference type="PROSITE" id="PS50103"/>
    </source>
</evidence>
<name>A0A061JC21_TRYRA</name>
<dbReference type="PROSITE" id="PS50103">
    <property type="entry name" value="ZF_C3H1"/>
    <property type="match status" value="1"/>
</dbReference>
<dbReference type="OrthoDB" id="270163at2759"/>
<evidence type="ECO:0000313" key="4">
    <source>
        <dbReference type="Proteomes" id="UP000031737"/>
    </source>
</evidence>
<dbReference type="GO" id="GO:0008270">
    <property type="term" value="F:zinc ion binding"/>
    <property type="evidence" value="ECO:0007669"/>
    <property type="project" value="UniProtKB-KW"/>
</dbReference>
<gene>
    <name evidence="3" type="ORF">TRSC58_00629</name>
</gene>
<dbReference type="PANTHER" id="PTHR37035">
    <property type="entry name" value="C3H1-TYPE DOMAIN-CONTAINING PROTEIN-RELATED"/>
    <property type="match status" value="1"/>
</dbReference>
<accession>A0A061JC21</accession>